<evidence type="ECO:0000313" key="2">
    <source>
        <dbReference type="Proteomes" id="UP000321201"/>
    </source>
</evidence>
<evidence type="ECO:0000313" key="1">
    <source>
        <dbReference type="EMBL" id="TXF11730.1"/>
    </source>
</evidence>
<dbReference type="RefSeq" id="WP_147799901.1">
    <property type="nucleotide sequence ID" value="NZ_VPFL01000011.1"/>
</dbReference>
<protein>
    <recommendedName>
        <fullName evidence="3">STAS domain-containing protein</fullName>
    </recommendedName>
</protein>
<dbReference type="Proteomes" id="UP000321201">
    <property type="component" value="Unassembled WGS sequence"/>
</dbReference>
<name>A0A5C7EWW5_9PROT</name>
<dbReference type="OrthoDB" id="9793697at2"/>
<dbReference type="InterPro" id="IPR036513">
    <property type="entry name" value="STAS_dom_sf"/>
</dbReference>
<keyword evidence="2" id="KW-1185">Reference proteome</keyword>
<dbReference type="EMBL" id="VPFL01000011">
    <property type="protein sequence ID" value="TXF11730.1"/>
    <property type="molecule type" value="Genomic_DNA"/>
</dbReference>
<comment type="caution">
    <text evidence="1">The sequence shown here is derived from an EMBL/GenBank/DDBJ whole genome shotgun (WGS) entry which is preliminary data.</text>
</comment>
<sequence>MEPSVSCFYRANSITLRVTGAFNRQAGVDCMAAYDRVPCAWRKQLIVILDRVDKVEGSALEALLYFCERSLNPHREIRLVQCDPLVTQVLRGAGLQAYYSIHEEPLRRGGTTTLWPSQVGQG</sequence>
<gene>
    <name evidence="1" type="ORF">FR698_09185</name>
</gene>
<organism evidence="1 2">
    <name type="scientific">Pelomicrobium methylotrophicum</name>
    <dbReference type="NCBI Taxonomy" id="2602750"/>
    <lineage>
        <taxon>Bacteria</taxon>
        <taxon>Pseudomonadati</taxon>
        <taxon>Pseudomonadota</taxon>
        <taxon>Hydrogenophilia</taxon>
        <taxon>Hydrogenophilia incertae sedis</taxon>
        <taxon>Pelomicrobium</taxon>
    </lineage>
</organism>
<accession>A0A5C7EWW5</accession>
<dbReference type="AlphaFoldDB" id="A0A5C7EWW5"/>
<dbReference type="InParanoid" id="A0A5C7EWW5"/>
<dbReference type="Gene3D" id="3.30.750.24">
    <property type="entry name" value="STAS domain"/>
    <property type="match status" value="1"/>
</dbReference>
<evidence type="ECO:0008006" key="3">
    <source>
        <dbReference type="Google" id="ProtNLM"/>
    </source>
</evidence>
<dbReference type="SUPFAM" id="SSF52091">
    <property type="entry name" value="SpoIIaa-like"/>
    <property type="match status" value="1"/>
</dbReference>
<reference evidence="1 2" key="1">
    <citation type="submission" date="2019-08" db="EMBL/GenBank/DDBJ databases">
        <title>Pelomicrobium methylotrophicum gen. nov., sp. nov. a moderately thermophilic, facultatively anaerobic, lithoautotrophic and methylotrophic bacterium isolated from a terrestrial mud volcano.</title>
        <authorList>
            <person name="Slobodkina G.B."/>
            <person name="Merkel A.Y."/>
            <person name="Slobodkin A.I."/>
        </authorList>
    </citation>
    <scope>NUCLEOTIDE SEQUENCE [LARGE SCALE GENOMIC DNA]</scope>
    <source>
        <strain evidence="1 2">SM250</strain>
    </source>
</reference>
<proteinExistence type="predicted"/>